<evidence type="ECO:0000313" key="2">
    <source>
        <dbReference type="EMBL" id="KAG2436477.1"/>
    </source>
</evidence>
<feature type="region of interest" description="Disordered" evidence="1">
    <location>
        <begin position="670"/>
        <end position="719"/>
    </location>
</feature>
<dbReference type="AlphaFoldDB" id="A0A835T034"/>
<keyword evidence="3" id="KW-1185">Reference proteome</keyword>
<dbReference type="PANTHER" id="PTHR12393">
    <property type="entry name" value="SPHINGOMYELIN PHOSPHODIESTERASE RELATED"/>
    <property type="match status" value="1"/>
</dbReference>
<accession>A0A835T034</accession>
<organism evidence="2 3">
    <name type="scientific">Chlamydomonas incerta</name>
    <dbReference type="NCBI Taxonomy" id="51695"/>
    <lineage>
        <taxon>Eukaryota</taxon>
        <taxon>Viridiplantae</taxon>
        <taxon>Chlorophyta</taxon>
        <taxon>core chlorophytes</taxon>
        <taxon>Chlorophyceae</taxon>
        <taxon>CS clade</taxon>
        <taxon>Chlamydomonadales</taxon>
        <taxon>Chlamydomonadaceae</taxon>
        <taxon>Chlamydomonas</taxon>
    </lineage>
</organism>
<name>A0A835T034_CHLIN</name>
<dbReference type="OrthoDB" id="63514at2759"/>
<dbReference type="GO" id="GO:0004620">
    <property type="term" value="F:phospholipase activity"/>
    <property type="evidence" value="ECO:0007669"/>
    <property type="project" value="TreeGrafter"/>
</dbReference>
<sequence>MVNKEIADCLRDDYHGFQLRQKQSTFCPVLGEPVSARYVAAQPWPGDAFVAYWGRAEPWRALNRRQRHTLVCLAASSGHAASLAAALAHAGTVIKPDAFASAAAAGDLPACQRLLLLEGCFWDAEMVWIPAAANGHVGLMNRMADGGLVSDQSAEDGDRPGAVKPAEIAACFAGQRDVLRWIEERWVRGGEGMYGFDHYRGSVRAEPHLAAAAAAEGGQVALLRELLATHELAVAGAAQRHDVLAGMAYGCPLAVLQQYCELWGSSAEGTAEEGAEGVGGAGSVRVDGAAAETVRRRRQDLLLFAATSPTPDWAAKVDWLLLRWGASPGWSARSGRGYSQYECHADATWRHAAAQTGYAQRLQHLTAAHGLELPAEAMEAAGAAGDVAAAAFCLGLPLVLPMAEGKGTHRHEPAHWLALAAAAAGQVPVLRLLSERGAEVLGGAHVQAAMTVGEWRLYDEDSLQRELDFPGLPALRYLVMEGGLDEAAAAQVKWSEVFQRAAELGADLPLLRHLAEQRGAAVDLEAVARGGSEEQLEWALGHMRQSGSSSGGKVDTSGAFKGALLGGNWAAASYLQRHGLDDGARSQQQLQELFCWVAADQGSPEYIPALRWLLQHYELQWTPEYLGALELVGDIAGDSGHGLAYGQVRDWDAMKRAARLALGLLAAPDDEGRSAGARMEERGEEEDGEEGENEGEEGEGESGSGVGGQGGDVVGVEEQ</sequence>
<evidence type="ECO:0000256" key="1">
    <source>
        <dbReference type="SAM" id="MobiDB-lite"/>
    </source>
</evidence>
<dbReference type="PANTHER" id="PTHR12393:SF6">
    <property type="entry name" value="SPHINGOMYELIN PHOSPHODIESTERASE 2"/>
    <property type="match status" value="1"/>
</dbReference>
<dbReference type="GO" id="GO:0071944">
    <property type="term" value="C:cell periphery"/>
    <property type="evidence" value="ECO:0007669"/>
    <property type="project" value="TreeGrafter"/>
</dbReference>
<comment type="caution">
    <text evidence="2">The sequence shown here is derived from an EMBL/GenBank/DDBJ whole genome shotgun (WGS) entry which is preliminary data.</text>
</comment>
<dbReference type="Proteomes" id="UP000650467">
    <property type="component" value="Unassembled WGS sequence"/>
</dbReference>
<dbReference type="GO" id="GO:0046513">
    <property type="term" value="P:ceramide biosynthetic process"/>
    <property type="evidence" value="ECO:0007669"/>
    <property type="project" value="TreeGrafter"/>
</dbReference>
<feature type="compositionally biased region" description="Basic and acidic residues" evidence="1">
    <location>
        <begin position="670"/>
        <end position="681"/>
    </location>
</feature>
<evidence type="ECO:0000313" key="3">
    <source>
        <dbReference type="Proteomes" id="UP000650467"/>
    </source>
</evidence>
<dbReference type="EMBL" id="JAEHOC010000013">
    <property type="protein sequence ID" value="KAG2436477.1"/>
    <property type="molecule type" value="Genomic_DNA"/>
</dbReference>
<dbReference type="GO" id="GO:0005783">
    <property type="term" value="C:endoplasmic reticulum"/>
    <property type="evidence" value="ECO:0007669"/>
    <property type="project" value="TreeGrafter"/>
</dbReference>
<dbReference type="GO" id="GO:0030149">
    <property type="term" value="P:sphingolipid catabolic process"/>
    <property type="evidence" value="ECO:0007669"/>
    <property type="project" value="TreeGrafter"/>
</dbReference>
<protein>
    <submittedName>
        <fullName evidence="2">Uncharacterized protein</fullName>
    </submittedName>
</protein>
<feature type="compositionally biased region" description="Gly residues" evidence="1">
    <location>
        <begin position="701"/>
        <end position="713"/>
    </location>
</feature>
<gene>
    <name evidence="2" type="ORF">HXX76_006778</name>
</gene>
<feature type="compositionally biased region" description="Acidic residues" evidence="1">
    <location>
        <begin position="682"/>
        <end position="700"/>
    </location>
</feature>
<dbReference type="GO" id="GO:0016020">
    <property type="term" value="C:membrane"/>
    <property type="evidence" value="ECO:0007669"/>
    <property type="project" value="TreeGrafter"/>
</dbReference>
<reference evidence="2" key="1">
    <citation type="journal article" date="2020" name="bioRxiv">
        <title>Comparative genomics of Chlamydomonas.</title>
        <authorList>
            <person name="Craig R.J."/>
            <person name="Hasan A.R."/>
            <person name="Ness R.W."/>
            <person name="Keightley P.D."/>
        </authorList>
    </citation>
    <scope>NUCLEOTIDE SEQUENCE</scope>
    <source>
        <strain evidence="2">SAG 7.73</strain>
    </source>
</reference>
<proteinExistence type="predicted"/>